<dbReference type="PANTHER" id="PTHR17985:SF8">
    <property type="entry name" value="TRANSPORT AND GOLGI ORGANIZATION PROTEIN 2 HOMOLOG"/>
    <property type="match status" value="1"/>
</dbReference>
<dbReference type="AlphaFoldDB" id="A0A974XKF6"/>
<accession>A0A974XKF6</accession>
<reference evidence="1 2" key="1">
    <citation type="submission" date="2021-03" db="EMBL/GenBank/DDBJ databases">
        <title>Novel species identification of genus Shewanella.</title>
        <authorList>
            <person name="Liu G."/>
            <person name="Zhang Q."/>
        </authorList>
    </citation>
    <scope>NUCLEOTIDE SEQUENCE [LARGE SCALE GENOMIC DNA]</scope>
    <source>
        <strain evidence="1 2">FJAT-53726</strain>
    </source>
</reference>
<proteinExistence type="predicted"/>
<dbReference type="RefSeq" id="WP_207325046.1">
    <property type="nucleotide sequence ID" value="NZ_CP071504.1"/>
</dbReference>
<protein>
    <submittedName>
        <fullName evidence="1">NRDE family protein</fullName>
    </submittedName>
</protein>
<dbReference type="InterPro" id="IPR008551">
    <property type="entry name" value="TANGO2"/>
</dbReference>
<organism evidence="1 2">
    <name type="scientific">Shewanella cyperi</name>
    <dbReference type="NCBI Taxonomy" id="2814292"/>
    <lineage>
        <taxon>Bacteria</taxon>
        <taxon>Pseudomonadati</taxon>
        <taxon>Pseudomonadota</taxon>
        <taxon>Gammaproteobacteria</taxon>
        <taxon>Alteromonadales</taxon>
        <taxon>Shewanellaceae</taxon>
        <taxon>Shewanella</taxon>
    </lineage>
</organism>
<evidence type="ECO:0000313" key="2">
    <source>
        <dbReference type="Proteomes" id="UP000663281"/>
    </source>
</evidence>
<dbReference type="KEGG" id="scyp:JYB88_18135"/>
<dbReference type="EMBL" id="CP071504">
    <property type="protein sequence ID" value="QSX30067.1"/>
    <property type="molecule type" value="Genomic_DNA"/>
</dbReference>
<keyword evidence="2" id="KW-1185">Reference proteome</keyword>
<dbReference type="Pfam" id="PF05742">
    <property type="entry name" value="TANGO2"/>
    <property type="match status" value="1"/>
</dbReference>
<evidence type="ECO:0000313" key="1">
    <source>
        <dbReference type="EMBL" id="QSX30067.1"/>
    </source>
</evidence>
<sequence length="263" mass="29893">MCILFIAFRVHPDYPLILCANRDEFHHRATAAAHYWPPEGKILAGQDLQAGGTWLGLNDRGQIAALTNIRSPANHSDNRLSRGDLPLAALQQGSHFQTWLQSHSDNYNPFNLIWGDREQLHCYNSLQRQLQPLTPGCHAISNGALDERWPKMAKGEQALEALVNRPEEPDIEALLAMMKDDSIPDDKLLPDTGVGLEWERRLSSIYICHPEYGTRSTTLILQDTQGRSRYIELRFDGKGRQLGRQQFIRNAQDETFNLKNDRG</sequence>
<gene>
    <name evidence="1" type="ORF">JYB88_18135</name>
</gene>
<dbReference type="PANTHER" id="PTHR17985">
    <property type="entry name" value="SER/THR-RICH PROTEIN T10 IN DGCR REGION"/>
    <property type="match status" value="1"/>
</dbReference>
<name>A0A974XKF6_9GAMM</name>
<dbReference type="Proteomes" id="UP000663281">
    <property type="component" value="Chromosome"/>
</dbReference>